<evidence type="ECO:0000313" key="11">
    <source>
        <dbReference type="Proteomes" id="UP000314983"/>
    </source>
</evidence>
<dbReference type="Proteomes" id="UP000314983">
    <property type="component" value="Chromosome 13"/>
</dbReference>
<keyword evidence="11" id="KW-1185">Reference proteome</keyword>
<feature type="compositionally biased region" description="Basic and acidic residues" evidence="7">
    <location>
        <begin position="316"/>
        <end position="326"/>
    </location>
</feature>
<evidence type="ECO:0000256" key="7">
    <source>
        <dbReference type="SAM" id="MobiDB-lite"/>
    </source>
</evidence>
<feature type="transmembrane region" description="Helical" evidence="8">
    <location>
        <begin position="12"/>
        <end position="31"/>
    </location>
</feature>
<dbReference type="GO" id="GO:0005789">
    <property type="term" value="C:endoplasmic reticulum membrane"/>
    <property type="evidence" value="ECO:0007669"/>
    <property type="project" value="UniProtKB-SubCell"/>
</dbReference>
<dbReference type="Ensembl" id="ENSEEET00000055881.1">
    <property type="protein sequence ID" value="ENSEEEP00000061210.1"/>
    <property type="gene ID" value="ENSEEEG00000006385.2"/>
</dbReference>
<dbReference type="GeneTree" id="ENSGT00940000158237"/>
<feature type="coiled-coil region" evidence="6">
    <location>
        <begin position="628"/>
        <end position="899"/>
    </location>
</feature>
<proteinExistence type="predicted"/>
<protein>
    <recommendedName>
        <fullName evidence="9">Ribosome receptor lysine/proline rich domain-containing protein</fullName>
    </recommendedName>
</protein>
<evidence type="ECO:0000256" key="4">
    <source>
        <dbReference type="ARBA" id="ARBA00022989"/>
    </source>
</evidence>
<evidence type="ECO:0000256" key="8">
    <source>
        <dbReference type="SAM" id="Phobius"/>
    </source>
</evidence>
<reference evidence="10 11" key="1">
    <citation type="submission" date="2020-05" db="EMBL/GenBank/DDBJ databases">
        <title>Electrophorus electricus (electric eel) genome, fEleEle1, primary haplotype.</title>
        <authorList>
            <person name="Myers G."/>
            <person name="Meyer A."/>
            <person name="Fedrigo O."/>
            <person name="Formenti G."/>
            <person name="Rhie A."/>
            <person name="Tracey A."/>
            <person name="Sims Y."/>
            <person name="Jarvis E.D."/>
        </authorList>
    </citation>
    <scope>NUCLEOTIDE SEQUENCE [LARGE SCALE GENOMIC DNA]</scope>
</reference>
<dbReference type="Pfam" id="PF05104">
    <property type="entry name" value="Rib_recp_KP_reg"/>
    <property type="match status" value="1"/>
</dbReference>
<keyword evidence="2 8" id="KW-0812">Transmembrane</keyword>
<organism evidence="10 11">
    <name type="scientific">Electrophorus electricus</name>
    <name type="common">Electric eel</name>
    <name type="synonym">Gymnotus electricus</name>
    <dbReference type="NCBI Taxonomy" id="8005"/>
    <lineage>
        <taxon>Eukaryota</taxon>
        <taxon>Metazoa</taxon>
        <taxon>Chordata</taxon>
        <taxon>Craniata</taxon>
        <taxon>Vertebrata</taxon>
        <taxon>Euteleostomi</taxon>
        <taxon>Actinopterygii</taxon>
        <taxon>Neopterygii</taxon>
        <taxon>Teleostei</taxon>
        <taxon>Ostariophysi</taxon>
        <taxon>Gymnotiformes</taxon>
        <taxon>Gymnotoidei</taxon>
        <taxon>Gymnotidae</taxon>
        <taxon>Electrophorus</taxon>
    </lineage>
</organism>
<keyword evidence="6" id="KW-0175">Coiled coil</keyword>
<evidence type="ECO:0000256" key="6">
    <source>
        <dbReference type="SAM" id="Coils"/>
    </source>
</evidence>
<accession>A0AAY5EWS5</accession>
<evidence type="ECO:0000256" key="2">
    <source>
        <dbReference type="ARBA" id="ARBA00022692"/>
    </source>
</evidence>
<name>A0AAY5EWS5_ELEEL</name>
<dbReference type="InterPro" id="IPR007794">
    <property type="entry name" value="Rib_rcpt_KP"/>
</dbReference>
<evidence type="ECO:0000256" key="1">
    <source>
        <dbReference type="ARBA" id="ARBA00004389"/>
    </source>
</evidence>
<evidence type="ECO:0000313" key="10">
    <source>
        <dbReference type="Ensembl" id="ENSEEEP00000061210.1"/>
    </source>
</evidence>
<feature type="region of interest" description="Disordered" evidence="7">
    <location>
        <begin position="989"/>
        <end position="1018"/>
    </location>
</feature>
<keyword evidence="5 8" id="KW-0472">Membrane</keyword>
<keyword evidence="3" id="KW-0256">Endoplasmic reticulum</keyword>
<feature type="compositionally biased region" description="Basic and acidic residues" evidence="7">
    <location>
        <begin position="1002"/>
        <end position="1018"/>
    </location>
</feature>
<feature type="coiled-coil region" evidence="6">
    <location>
        <begin position="448"/>
        <end position="475"/>
    </location>
</feature>
<feature type="compositionally biased region" description="Low complexity" evidence="7">
    <location>
        <begin position="231"/>
        <end position="257"/>
    </location>
</feature>
<keyword evidence="4 8" id="KW-1133">Transmembrane helix</keyword>
<dbReference type="GO" id="GO:0019894">
    <property type="term" value="F:kinesin binding"/>
    <property type="evidence" value="ECO:0007669"/>
    <property type="project" value="InterPro"/>
</dbReference>
<feature type="compositionally biased region" description="Polar residues" evidence="7">
    <location>
        <begin position="279"/>
        <end position="297"/>
    </location>
</feature>
<comment type="subcellular location">
    <subcellularLocation>
        <location evidence="1">Endoplasmic reticulum membrane</location>
        <topology evidence="1">Single-pass membrane protein</topology>
    </subcellularLocation>
</comment>
<dbReference type="GO" id="GO:0007018">
    <property type="term" value="P:microtubule-based movement"/>
    <property type="evidence" value="ECO:0007669"/>
    <property type="project" value="InterPro"/>
</dbReference>
<evidence type="ECO:0000259" key="9">
    <source>
        <dbReference type="Pfam" id="PF05104"/>
    </source>
</evidence>
<feature type="compositionally biased region" description="Pro residues" evidence="7">
    <location>
        <begin position="172"/>
        <end position="183"/>
    </location>
</feature>
<dbReference type="AlphaFoldDB" id="A0AAY5EWS5"/>
<evidence type="ECO:0000256" key="5">
    <source>
        <dbReference type="ARBA" id="ARBA00023136"/>
    </source>
</evidence>
<dbReference type="PANTHER" id="PTHR18864">
    <property type="entry name" value="KINECTIN"/>
    <property type="match status" value="1"/>
</dbReference>
<feature type="coiled-coil region" evidence="6">
    <location>
        <begin position="505"/>
        <end position="585"/>
    </location>
</feature>
<reference evidence="10" key="2">
    <citation type="submission" date="2025-08" db="UniProtKB">
        <authorList>
            <consortium name="Ensembl"/>
        </authorList>
    </citation>
    <scope>IDENTIFICATION</scope>
</reference>
<feature type="region of interest" description="Disordered" evidence="7">
    <location>
        <begin position="46"/>
        <end position="326"/>
    </location>
</feature>
<sequence length="1246" mass="139402">MAIEVADSHYLLILAPSLVIALMFLFFWLFMKETSYDEVLARQKRDLKLPPAKAEARKKSEKKKNKKKESGGSGGGGESEEDLRDFDASDPAGPAPNDEEPEVVPVAPAVAAPVQSEPPAVVRERKKKEKKTKPAGTPAPPGPPVASKEPEVNGSKPAVCKEQTLPLAKQPSPQPAQATPPAPAETTSKKKSKKQKSENGERVADARQDQSPVAVKEEPVLLPELRLQDGAAPAVAPPAHSAPAVAPPTHATPTPSTGSSRRKSKKQKMEAAVTVDETLVQSSPPMSQTDSASSVNHQNDEAPPPAPASTKHGKKQKNETDKENSGLKLKELLSSLGGLVLSDTEIVSVVSLLRDKSPNALDSWYKVAKLEPLTQQLAEKERLLMTLKEETAIAKDQVKQLGQELQAEKQKSNRAEAMVREQRVAMEKEMNVMQAKAQGSFQDLQALQMKFQKLREQLEGQITHLQQENGILRDAVSSTTSQMENKQSAELNTLRTDYAGLLKDLTETNSKLQQEEVQRKSLEVNYKQNVSQLEAQLQDAKRRWDELQGYLHSVNTEREKLQSAKQELQSKLLAIETDLSSKNKEIQTLHSSLTDTIFSKEQVEQKVLQLLEVSQHSRQPDDTLQAKVQELVSENKALQVQIEDLQAQVTSQANTVSHLEELQKLLAEKELQRKSLEDSLNAERSSGASRENNMQAMRNDNVALKAELQNLQAQIAEQASAQLAMDQLKHSLQEREEKLKTVEALLEAGLIEVANKQEELERLREEKEFLKRDVEALQQEVSEQKLSSTALDEMQRLVQEKDEKIKSVAESLASALEESSSRMKAMQVLEQQMETLLAELAEVKSRESQRDVDASTQLLELHALLASKDQDLQTLHKEMEEKAREMEKVEQQQQQLASAPPSQELLAAIADRDAQLCDVQAELLELRETVELHRRKNNEGQSALESAQAECRALLHRLFPHVPLPTDQNHKQWLLDFESAAQEVSEHAVAAETMSEPDTGDGDAKSLTDKLKEAEETQKSLQKDCETYKKVLAETEGILQRLQSSVEQEESRWKEKLEQAQTELKEMTFKVTALEQEVDRLSSDGELESLRREKRHLESELERAERESATYVSEVRELKDLLTELQGKLDGSYTEAVRQNEELNLLKTQLNETLGKLETEESERQKVAGDLYKAQQSLERIQEEILKEMDQADLIQNISFTTPTEDMDRKEKMSAGLNQTVRELQELLHAVNTQLTRGLQKGDGDK</sequence>
<feature type="compositionally biased region" description="Basic residues" evidence="7">
    <location>
        <begin position="124"/>
        <end position="133"/>
    </location>
</feature>
<reference evidence="10" key="3">
    <citation type="submission" date="2025-09" db="UniProtKB">
        <authorList>
            <consortium name="Ensembl"/>
        </authorList>
    </citation>
    <scope>IDENTIFICATION</scope>
</reference>
<dbReference type="GO" id="GO:0015031">
    <property type="term" value="P:protein transport"/>
    <property type="evidence" value="ECO:0007669"/>
    <property type="project" value="InterPro"/>
</dbReference>
<feature type="compositionally biased region" description="Low complexity" evidence="7">
    <location>
        <begin position="103"/>
        <end position="121"/>
    </location>
</feature>
<evidence type="ECO:0000256" key="3">
    <source>
        <dbReference type="ARBA" id="ARBA00022824"/>
    </source>
</evidence>
<dbReference type="InterPro" id="IPR024854">
    <property type="entry name" value="Kinectin"/>
</dbReference>
<feature type="domain" description="Ribosome receptor lysine/proline rich" evidence="9">
    <location>
        <begin position="31"/>
        <end position="163"/>
    </location>
</feature>
<gene>
    <name evidence="10" type="primary">KTN1</name>
</gene>
<feature type="compositionally biased region" description="Basic and acidic residues" evidence="7">
    <location>
        <begin position="195"/>
        <end position="208"/>
    </location>
</feature>
<dbReference type="Gene3D" id="1.10.287.1490">
    <property type="match status" value="1"/>
</dbReference>
<feature type="compositionally biased region" description="Basic and acidic residues" evidence="7">
    <location>
        <begin position="46"/>
        <end position="58"/>
    </location>
</feature>
<feature type="coiled-coil region" evidence="6">
    <location>
        <begin position="370"/>
        <end position="418"/>
    </location>
</feature>
<dbReference type="PANTHER" id="PTHR18864:SF1">
    <property type="entry name" value="KINECTIN"/>
    <property type="match status" value="1"/>
</dbReference>